<dbReference type="Pfam" id="PF07730">
    <property type="entry name" value="HisKA_3"/>
    <property type="match status" value="1"/>
</dbReference>
<dbReference type="PANTHER" id="PTHR24421:SF63">
    <property type="entry name" value="SENSOR HISTIDINE KINASE DESK"/>
    <property type="match status" value="1"/>
</dbReference>
<evidence type="ECO:0000256" key="2">
    <source>
        <dbReference type="ARBA" id="ARBA00022777"/>
    </source>
</evidence>
<feature type="transmembrane region" description="Helical" evidence="5">
    <location>
        <begin position="120"/>
        <end position="136"/>
    </location>
</feature>
<organism evidence="7 8">
    <name type="scientific">Streptomyces oceani</name>
    <dbReference type="NCBI Taxonomy" id="1075402"/>
    <lineage>
        <taxon>Bacteria</taxon>
        <taxon>Bacillati</taxon>
        <taxon>Actinomycetota</taxon>
        <taxon>Actinomycetes</taxon>
        <taxon>Kitasatosporales</taxon>
        <taxon>Streptomycetaceae</taxon>
        <taxon>Streptomyces</taxon>
    </lineage>
</organism>
<protein>
    <recommendedName>
        <fullName evidence="6">Signal transduction histidine kinase subgroup 3 dimerisation and phosphoacceptor domain-containing protein</fullName>
    </recommendedName>
</protein>
<evidence type="ECO:0000256" key="4">
    <source>
        <dbReference type="SAM" id="MobiDB-lite"/>
    </source>
</evidence>
<comment type="caution">
    <text evidence="7">The sequence shown here is derived from an EMBL/GenBank/DDBJ whole genome shotgun (WGS) entry which is preliminary data.</text>
</comment>
<reference evidence="7 8" key="1">
    <citation type="journal article" date="2016" name="Front. Microbiol.">
        <title>Comparative Genomics Analysis of Streptomyces Species Reveals Their Adaptation to the Marine Environment and Their Diversity at the Genomic Level.</title>
        <authorList>
            <person name="Tian X."/>
            <person name="Zhang Z."/>
            <person name="Yang T."/>
            <person name="Chen M."/>
            <person name="Li J."/>
            <person name="Chen F."/>
            <person name="Yang J."/>
            <person name="Li W."/>
            <person name="Zhang B."/>
            <person name="Zhang Z."/>
            <person name="Wu J."/>
            <person name="Zhang C."/>
            <person name="Long L."/>
            <person name="Xiao J."/>
        </authorList>
    </citation>
    <scope>NUCLEOTIDE SEQUENCE [LARGE SCALE GENOMIC DNA]</scope>
    <source>
        <strain evidence="7 8">SCSIO 02100</strain>
    </source>
</reference>
<dbReference type="InterPro" id="IPR050482">
    <property type="entry name" value="Sensor_HK_TwoCompSys"/>
</dbReference>
<dbReference type="EMBL" id="LJGU01000149">
    <property type="protein sequence ID" value="OEU95958.1"/>
    <property type="molecule type" value="Genomic_DNA"/>
</dbReference>
<feature type="region of interest" description="Disordered" evidence="4">
    <location>
        <begin position="377"/>
        <end position="396"/>
    </location>
</feature>
<feature type="transmembrane region" description="Helical" evidence="5">
    <location>
        <begin position="49"/>
        <end position="68"/>
    </location>
</feature>
<keyword evidence="8" id="KW-1185">Reference proteome</keyword>
<dbReference type="PATRIC" id="fig|1075402.3.peg.763"/>
<dbReference type="Gene3D" id="3.30.565.10">
    <property type="entry name" value="Histidine kinase-like ATPase, C-terminal domain"/>
    <property type="match status" value="1"/>
</dbReference>
<sequence>MSPWKLTDWWSRHSDPSRIELYTRWTFYSFGLVEMVWLTVLTTGSEVPTVAQVLLVALIIPHGLYVILCSGRALDWALDRRGRPTAEFVASAALGLAYALSALGLWALGELSHEDTALKVMLPLVFGIMPVAVSLRPGRIPHLVAGTAATPVVCGLVFGLPQHTTYGMGLGTLIFAGGMVSTMRLSTWMVRVVWELDVARETQARLAVAEERLRFSRDLHDVLGRNLSVVALKSELAVQLAQRGVEGQRGAMTQMAEVQRIARDSQREVREVVRGYREAGLDTELAGARGVLASAGIECEISTEGVGELPHSVQSVLGWVVREGTTNVLRHTEAANCGIRLSVDRERGRAVLVLANNGATRASVDAASVDAALADGADEREPDQDQEHGRDGGSGLRGLRERLAAVDGSVVTEHGADGTFRLTAQVPLSSETRSERKAVRT</sequence>
<feature type="transmembrane region" description="Helical" evidence="5">
    <location>
        <begin position="143"/>
        <end position="160"/>
    </location>
</feature>
<feature type="compositionally biased region" description="Basic and acidic residues" evidence="4">
    <location>
        <begin position="377"/>
        <end position="391"/>
    </location>
</feature>
<dbReference type="GO" id="GO:0000155">
    <property type="term" value="F:phosphorelay sensor kinase activity"/>
    <property type="evidence" value="ECO:0007669"/>
    <property type="project" value="InterPro"/>
</dbReference>
<gene>
    <name evidence="7" type="ORF">AN216_22745</name>
</gene>
<name>A0A1E7JWD7_9ACTN</name>
<dbReference type="AlphaFoldDB" id="A0A1E7JWD7"/>
<keyword evidence="3" id="KW-0902">Two-component regulatory system</keyword>
<keyword evidence="5" id="KW-1133">Transmembrane helix</keyword>
<keyword evidence="2" id="KW-0418">Kinase</keyword>
<dbReference type="PANTHER" id="PTHR24421">
    <property type="entry name" value="NITRATE/NITRITE SENSOR PROTEIN NARX-RELATED"/>
    <property type="match status" value="1"/>
</dbReference>
<accession>A0A1E7JWD7</accession>
<evidence type="ECO:0000313" key="8">
    <source>
        <dbReference type="Proteomes" id="UP000176101"/>
    </source>
</evidence>
<evidence type="ECO:0000259" key="6">
    <source>
        <dbReference type="Pfam" id="PF07730"/>
    </source>
</evidence>
<evidence type="ECO:0000256" key="5">
    <source>
        <dbReference type="SAM" id="Phobius"/>
    </source>
</evidence>
<dbReference type="Gene3D" id="1.20.5.1930">
    <property type="match status" value="1"/>
</dbReference>
<dbReference type="STRING" id="1075402.AN216_22745"/>
<dbReference type="InterPro" id="IPR011712">
    <property type="entry name" value="Sig_transdc_His_kin_sub3_dim/P"/>
</dbReference>
<evidence type="ECO:0000256" key="3">
    <source>
        <dbReference type="ARBA" id="ARBA00023012"/>
    </source>
</evidence>
<dbReference type="GO" id="GO:0046983">
    <property type="term" value="F:protein dimerization activity"/>
    <property type="evidence" value="ECO:0007669"/>
    <property type="project" value="InterPro"/>
</dbReference>
<keyword evidence="5" id="KW-0812">Transmembrane</keyword>
<evidence type="ECO:0000256" key="1">
    <source>
        <dbReference type="ARBA" id="ARBA00022679"/>
    </source>
</evidence>
<evidence type="ECO:0000313" key="7">
    <source>
        <dbReference type="EMBL" id="OEU95958.1"/>
    </source>
</evidence>
<dbReference type="CDD" id="cd16917">
    <property type="entry name" value="HATPase_UhpB-NarQ-NarX-like"/>
    <property type="match status" value="1"/>
</dbReference>
<dbReference type="InterPro" id="IPR036890">
    <property type="entry name" value="HATPase_C_sf"/>
</dbReference>
<dbReference type="Proteomes" id="UP000176101">
    <property type="component" value="Unassembled WGS sequence"/>
</dbReference>
<feature type="domain" description="Signal transduction histidine kinase subgroup 3 dimerisation and phosphoacceptor" evidence="6">
    <location>
        <begin position="211"/>
        <end position="280"/>
    </location>
</feature>
<feature type="transmembrane region" description="Helical" evidence="5">
    <location>
        <begin position="166"/>
        <end position="185"/>
    </location>
</feature>
<keyword evidence="1" id="KW-0808">Transferase</keyword>
<dbReference type="RefSeq" id="WP_070198570.1">
    <property type="nucleotide sequence ID" value="NZ_LJGU01000149.1"/>
</dbReference>
<feature type="transmembrane region" description="Helical" evidence="5">
    <location>
        <begin position="21"/>
        <end position="43"/>
    </location>
</feature>
<keyword evidence="5" id="KW-0472">Membrane</keyword>
<dbReference type="GO" id="GO:0016020">
    <property type="term" value="C:membrane"/>
    <property type="evidence" value="ECO:0007669"/>
    <property type="project" value="InterPro"/>
</dbReference>
<proteinExistence type="predicted"/>
<feature type="transmembrane region" description="Helical" evidence="5">
    <location>
        <begin position="88"/>
        <end position="108"/>
    </location>
</feature>